<dbReference type="VEuPathDB" id="CryptoDB:Cvel_16683"/>
<evidence type="ECO:0000259" key="1">
    <source>
        <dbReference type="Pfam" id="PF08373"/>
    </source>
</evidence>
<feature type="domain" description="RAP" evidence="1">
    <location>
        <begin position="43"/>
        <end position="96"/>
    </location>
</feature>
<name>A0A0G4FFB4_9ALVE</name>
<gene>
    <name evidence="2" type="ORF">Cvel_16683</name>
</gene>
<reference evidence="2" key="1">
    <citation type="submission" date="2014-11" db="EMBL/GenBank/DDBJ databases">
        <authorList>
            <person name="Otto D Thomas"/>
            <person name="Naeem Raeece"/>
        </authorList>
    </citation>
    <scope>NUCLEOTIDE SEQUENCE</scope>
</reference>
<dbReference type="Pfam" id="PF08373">
    <property type="entry name" value="RAP"/>
    <property type="match status" value="1"/>
</dbReference>
<evidence type="ECO:0000313" key="2">
    <source>
        <dbReference type="EMBL" id="CEM11851.1"/>
    </source>
</evidence>
<dbReference type="EMBL" id="CDMZ01000325">
    <property type="protein sequence ID" value="CEM11851.1"/>
    <property type="molecule type" value="Genomic_DNA"/>
</dbReference>
<sequence>MRNLKGPRGVVKDEKPLLGGSTSDAPRSFFFIDMGDVEKKKGVEVNGPFHFLRTPEGIWTEDRTGSTQCKARLLRALGWDVVEATVREVEDLRDKKAGQNQTNSNDSKILDSRNLTYTVTNMEALQQQERITKRGDELTA</sequence>
<accession>A0A0G4FFB4</accession>
<dbReference type="InterPro" id="IPR013584">
    <property type="entry name" value="RAP"/>
</dbReference>
<organism evidence="2">
    <name type="scientific">Chromera velia CCMP2878</name>
    <dbReference type="NCBI Taxonomy" id="1169474"/>
    <lineage>
        <taxon>Eukaryota</taxon>
        <taxon>Sar</taxon>
        <taxon>Alveolata</taxon>
        <taxon>Colpodellida</taxon>
        <taxon>Chromeraceae</taxon>
        <taxon>Chromera</taxon>
    </lineage>
</organism>
<protein>
    <recommendedName>
        <fullName evidence="1">RAP domain-containing protein</fullName>
    </recommendedName>
</protein>
<proteinExistence type="predicted"/>
<dbReference type="AlphaFoldDB" id="A0A0G4FFB4"/>